<dbReference type="PROSITE" id="PS00194">
    <property type="entry name" value="THIOREDOXIN_1"/>
    <property type="match status" value="1"/>
</dbReference>
<dbReference type="GO" id="GO:0017004">
    <property type="term" value="P:cytochrome complex assembly"/>
    <property type="evidence" value="ECO:0007669"/>
    <property type="project" value="UniProtKB-KW"/>
</dbReference>
<reference evidence="7" key="1">
    <citation type="submission" date="2016-10" db="EMBL/GenBank/DDBJ databases">
        <authorList>
            <person name="Varghese N."/>
            <person name="Submissions S."/>
        </authorList>
    </citation>
    <scope>NUCLEOTIDE SEQUENCE [LARGE SCALE GENOMIC DNA]</scope>
    <source>
        <strain evidence="7">XJ109</strain>
    </source>
</reference>
<evidence type="ECO:0000256" key="1">
    <source>
        <dbReference type="ARBA" id="ARBA00004196"/>
    </source>
</evidence>
<dbReference type="InterPro" id="IPR017937">
    <property type="entry name" value="Thioredoxin_CS"/>
</dbReference>
<evidence type="ECO:0000256" key="2">
    <source>
        <dbReference type="ARBA" id="ARBA00022748"/>
    </source>
</evidence>
<dbReference type="SUPFAM" id="SSF52833">
    <property type="entry name" value="Thioredoxin-like"/>
    <property type="match status" value="1"/>
</dbReference>
<dbReference type="InterPro" id="IPR000866">
    <property type="entry name" value="AhpC/TSA"/>
</dbReference>
<keyword evidence="2" id="KW-0201">Cytochrome c-type biogenesis</keyword>
<evidence type="ECO:0000313" key="7">
    <source>
        <dbReference type="Proteomes" id="UP000199149"/>
    </source>
</evidence>
<keyword evidence="3" id="KW-1015">Disulfide bond</keyword>
<dbReference type="STRING" id="684065.SAMN05421738_102184"/>
<keyword evidence="4" id="KW-0676">Redox-active center</keyword>
<dbReference type="PROSITE" id="PS51352">
    <property type="entry name" value="THIOREDOXIN_2"/>
    <property type="match status" value="1"/>
</dbReference>
<gene>
    <name evidence="6" type="ORF">SAMN05421738_102184</name>
</gene>
<feature type="domain" description="Thioredoxin" evidence="5">
    <location>
        <begin position="300"/>
        <end position="432"/>
    </location>
</feature>
<sequence length="432" mass="48938">MKNKFILPLVVLGSSVFGQFTVSGQLENYANKSVLVKIYENSDLKLIKNTKTDAQGNFSANVPKEYNGFVRIDLPTGENLSLLTDNKNLKFKTVAGQDIMNRLEIIEGNTQKEYNKIIAMQPLNEVQNQVFPYLMQMYKPTDEFYQAMIKEQNRINVLNKDAKYSGLVEYIKTLNDLKQAAQSGKDTQAVDKIVTHFVNDDDRLEQSGLFNDLVFAYVNTKLSTGQGDNVEEKLIAATDEILAKTDITTPRGQNILSTLLNIVPKDQYAGFHKKYVDKVNGLTCKITDQLKKRVGQATSMQVGSQVPNITFDKPINGKKSLYDIKANQKLIVFWASWCPACQQEIPYIKEFYKDFKAKGGEIVAISLDFDETAFKDATKDLPWYNYTDLLRWDSPIAEQFSVSSTPTLFLVDKDNKIIKEVHHISELEAAKK</sequence>
<dbReference type="GO" id="GO:0016853">
    <property type="term" value="F:isomerase activity"/>
    <property type="evidence" value="ECO:0007669"/>
    <property type="project" value="UniProtKB-KW"/>
</dbReference>
<protein>
    <submittedName>
        <fullName evidence="6">Thiol-disulfide isomerase or thioredoxin</fullName>
    </submittedName>
</protein>
<dbReference type="AlphaFoldDB" id="A0A1I4TFX3"/>
<dbReference type="CDD" id="cd02966">
    <property type="entry name" value="TlpA_like_family"/>
    <property type="match status" value="1"/>
</dbReference>
<dbReference type="InterPro" id="IPR036249">
    <property type="entry name" value="Thioredoxin-like_sf"/>
</dbReference>
<evidence type="ECO:0000256" key="3">
    <source>
        <dbReference type="ARBA" id="ARBA00023157"/>
    </source>
</evidence>
<evidence type="ECO:0000256" key="4">
    <source>
        <dbReference type="ARBA" id="ARBA00023284"/>
    </source>
</evidence>
<name>A0A1I4TFX3_9FLAO</name>
<dbReference type="Pfam" id="PF00578">
    <property type="entry name" value="AhpC-TSA"/>
    <property type="match status" value="1"/>
</dbReference>
<dbReference type="OrthoDB" id="6399635at2"/>
<organism evidence="6 7">
    <name type="scientific">Algoriella xinjiangensis</name>
    <dbReference type="NCBI Taxonomy" id="684065"/>
    <lineage>
        <taxon>Bacteria</taxon>
        <taxon>Pseudomonadati</taxon>
        <taxon>Bacteroidota</taxon>
        <taxon>Flavobacteriia</taxon>
        <taxon>Flavobacteriales</taxon>
        <taxon>Weeksellaceae</taxon>
        <taxon>Algoriella</taxon>
    </lineage>
</organism>
<dbReference type="PANTHER" id="PTHR42852:SF6">
    <property type="entry name" value="THIOL:DISULFIDE INTERCHANGE PROTEIN DSBE"/>
    <property type="match status" value="1"/>
</dbReference>
<dbReference type="Proteomes" id="UP000199149">
    <property type="component" value="Unassembled WGS sequence"/>
</dbReference>
<dbReference type="PANTHER" id="PTHR42852">
    <property type="entry name" value="THIOL:DISULFIDE INTERCHANGE PROTEIN DSBE"/>
    <property type="match status" value="1"/>
</dbReference>
<evidence type="ECO:0000259" key="5">
    <source>
        <dbReference type="PROSITE" id="PS51352"/>
    </source>
</evidence>
<accession>A0A1I4TFX3</accession>
<keyword evidence="7" id="KW-1185">Reference proteome</keyword>
<dbReference type="EMBL" id="FOUZ01000002">
    <property type="protein sequence ID" value="SFM75440.1"/>
    <property type="molecule type" value="Genomic_DNA"/>
</dbReference>
<evidence type="ECO:0000313" key="6">
    <source>
        <dbReference type="EMBL" id="SFM75440.1"/>
    </source>
</evidence>
<proteinExistence type="predicted"/>
<dbReference type="Gene3D" id="3.40.30.10">
    <property type="entry name" value="Glutaredoxin"/>
    <property type="match status" value="1"/>
</dbReference>
<dbReference type="InterPro" id="IPR050553">
    <property type="entry name" value="Thioredoxin_ResA/DsbE_sf"/>
</dbReference>
<dbReference type="GO" id="GO:0030313">
    <property type="term" value="C:cell envelope"/>
    <property type="evidence" value="ECO:0007669"/>
    <property type="project" value="UniProtKB-SubCell"/>
</dbReference>
<keyword evidence="6" id="KW-0413">Isomerase</keyword>
<dbReference type="RefSeq" id="WP_092906216.1">
    <property type="nucleotide sequence ID" value="NZ_FOUZ01000002.1"/>
</dbReference>
<dbReference type="InterPro" id="IPR013766">
    <property type="entry name" value="Thioredoxin_domain"/>
</dbReference>
<comment type="subcellular location">
    <subcellularLocation>
        <location evidence="1">Cell envelope</location>
    </subcellularLocation>
</comment>